<keyword evidence="2" id="KW-1185">Reference proteome</keyword>
<comment type="caution">
    <text evidence="1">The sequence shown here is derived from an EMBL/GenBank/DDBJ whole genome shotgun (WGS) entry which is preliminary data.</text>
</comment>
<reference evidence="1 2" key="1">
    <citation type="journal article" date="2024" name="G3 (Bethesda)">
        <title>Genome assembly of Hibiscus sabdariffa L. provides insights into metabolisms of medicinal natural products.</title>
        <authorList>
            <person name="Kim T."/>
        </authorList>
    </citation>
    <scope>NUCLEOTIDE SEQUENCE [LARGE SCALE GENOMIC DNA]</scope>
    <source>
        <strain evidence="1">TK-2024</strain>
        <tissue evidence="1">Old leaves</tissue>
    </source>
</reference>
<dbReference type="EMBL" id="JBBPBM010000009">
    <property type="protein sequence ID" value="KAK8567397.1"/>
    <property type="molecule type" value="Genomic_DNA"/>
</dbReference>
<gene>
    <name evidence="1" type="ORF">V6N12_005987</name>
</gene>
<name>A0ABR2EWP0_9ROSI</name>
<protein>
    <submittedName>
        <fullName evidence="1">Uncharacterized protein</fullName>
    </submittedName>
</protein>
<evidence type="ECO:0000313" key="1">
    <source>
        <dbReference type="EMBL" id="KAK8567397.1"/>
    </source>
</evidence>
<evidence type="ECO:0000313" key="2">
    <source>
        <dbReference type="Proteomes" id="UP001472677"/>
    </source>
</evidence>
<proteinExistence type="predicted"/>
<accession>A0ABR2EWP0</accession>
<sequence length="111" mass="12220">MLITNDTEPVVAKSLPPIKTAGDSAASMLDGSKLKAIGIWKRTVAAIKDKKSLAGAYFSARSSHRNLDFEAAIIKATSHDEYDIGERNEQIVFQWIRASPENIYPLVRGFV</sequence>
<organism evidence="1 2">
    <name type="scientific">Hibiscus sabdariffa</name>
    <name type="common">roselle</name>
    <dbReference type="NCBI Taxonomy" id="183260"/>
    <lineage>
        <taxon>Eukaryota</taxon>
        <taxon>Viridiplantae</taxon>
        <taxon>Streptophyta</taxon>
        <taxon>Embryophyta</taxon>
        <taxon>Tracheophyta</taxon>
        <taxon>Spermatophyta</taxon>
        <taxon>Magnoliopsida</taxon>
        <taxon>eudicotyledons</taxon>
        <taxon>Gunneridae</taxon>
        <taxon>Pentapetalae</taxon>
        <taxon>rosids</taxon>
        <taxon>malvids</taxon>
        <taxon>Malvales</taxon>
        <taxon>Malvaceae</taxon>
        <taxon>Malvoideae</taxon>
        <taxon>Hibiscus</taxon>
    </lineage>
</organism>
<dbReference type="Proteomes" id="UP001472677">
    <property type="component" value="Unassembled WGS sequence"/>
</dbReference>